<evidence type="ECO:0000313" key="2">
    <source>
        <dbReference type="Proteomes" id="UP000202419"/>
    </source>
</evidence>
<gene>
    <name evidence="1" type="primary">b682R</name>
    <name evidence="1" type="ORF">NY2A_b682R</name>
</gene>
<organism evidence="1 2">
    <name type="scientific">Paramecium bursaria Chlorella virus NY2A</name>
    <name type="common">PBCV-NY2A</name>
    <dbReference type="NCBI Taxonomy" id="46021"/>
    <lineage>
        <taxon>Viruses</taxon>
        <taxon>Varidnaviria</taxon>
        <taxon>Bamfordvirae</taxon>
        <taxon>Nucleocytoviricota</taxon>
        <taxon>Megaviricetes</taxon>
        <taxon>Algavirales</taxon>
        <taxon>Phycodnaviridae</taxon>
        <taxon>Chlorovirus</taxon>
        <taxon>Chlorovirus americanus</taxon>
    </lineage>
</organism>
<dbReference type="Proteomes" id="UP000202419">
    <property type="component" value="Segment"/>
</dbReference>
<accession>A7IXK7</accession>
<evidence type="ECO:0000313" key="1">
    <source>
        <dbReference type="EMBL" id="ABT15081.1"/>
    </source>
</evidence>
<dbReference type="KEGG" id="vg:5658765"/>
<dbReference type="EMBL" id="DQ491002">
    <property type="protein sequence ID" value="ABT15081.1"/>
    <property type="molecule type" value="Genomic_DNA"/>
</dbReference>
<reference evidence="1 2" key="1">
    <citation type="journal article" date="2007" name="Virology">
        <title>Sequence and annotation of the 369-kb NY-2A and the 345-kb AR158 viruses that infect Chlorella NC64A.</title>
        <authorList>
            <person name="Fitzgerald L.A."/>
            <person name="Graves M.V."/>
            <person name="Li X."/>
            <person name="Feldblyum T."/>
            <person name="Nierman W.C."/>
            <person name="Van Etten J.L."/>
        </authorList>
    </citation>
    <scope>NUCLEOTIDE SEQUENCE [LARGE SCALE GENOMIC DNA]</scope>
    <source>
        <strain evidence="1 2">NY-2A</strain>
    </source>
</reference>
<name>A7IXK7_PBCVN</name>
<dbReference type="RefSeq" id="YP_001497878.1">
    <property type="nucleotide sequence ID" value="NC_009898.1"/>
</dbReference>
<protein>
    <submittedName>
        <fullName evidence="1">Uncharacterized protein b682R</fullName>
    </submittedName>
</protein>
<keyword evidence="2" id="KW-1185">Reference proteome</keyword>
<proteinExistence type="predicted"/>
<organismHost>
    <name type="scientific">Chlorella</name>
    <dbReference type="NCBI Taxonomy" id="3071"/>
</organismHost>
<sequence>MTFGWITRRQYDIKFRNYLMIYMYLIHDTVFRVSNFHDFVLIINESSLEFHIAHRFESISNLIGNYAISHKLYELFVLMRIF</sequence>
<dbReference type="GeneID" id="5658765"/>